<dbReference type="SUPFAM" id="SSF82607">
    <property type="entry name" value="YbaB-like"/>
    <property type="match status" value="1"/>
</dbReference>
<dbReference type="NCBIfam" id="TIGR00103">
    <property type="entry name" value="DNA_YbaB_EbfC"/>
    <property type="match status" value="1"/>
</dbReference>
<reference evidence="3" key="1">
    <citation type="journal article" date="2020" name="mSystems">
        <title>Genome- and Community-Level Interaction Insights into Carbon Utilization and Element Cycling Functions of Hydrothermarchaeota in Hydrothermal Sediment.</title>
        <authorList>
            <person name="Zhou Z."/>
            <person name="Liu Y."/>
            <person name="Xu W."/>
            <person name="Pan J."/>
            <person name="Luo Z.H."/>
            <person name="Li M."/>
        </authorList>
    </citation>
    <scope>NUCLEOTIDE SEQUENCE [LARGE SCALE GENOMIC DNA]</scope>
    <source>
        <strain evidence="3">SpSt-556</strain>
    </source>
</reference>
<protein>
    <recommendedName>
        <fullName evidence="2">Nucleoid-associated protein ENT17_01595</fullName>
    </recommendedName>
</protein>
<dbReference type="EMBL" id="DSXR01000019">
    <property type="protein sequence ID" value="HGS86296.1"/>
    <property type="molecule type" value="Genomic_DNA"/>
</dbReference>
<organism evidence="3">
    <name type="scientific">Bellilinea caldifistulae</name>
    <dbReference type="NCBI Taxonomy" id="360411"/>
    <lineage>
        <taxon>Bacteria</taxon>
        <taxon>Bacillati</taxon>
        <taxon>Chloroflexota</taxon>
        <taxon>Anaerolineae</taxon>
        <taxon>Anaerolineales</taxon>
        <taxon>Anaerolineaceae</taxon>
        <taxon>Bellilinea</taxon>
    </lineage>
</organism>
<dbReference type="AlphaFoldDB" id="A0A7C4KXZ3"/>
<comment type="caution">
    <text evidence="3">The sequence shown here is derived from an EMBL/GenBank/DDBJ whole genome shotgun (WGS) entry which is preliminary data.</text>
</comment>
<gene>
    <name evidence="3" type="ORF">ENT17_01595</name>
</gene>
<evidence type="ECO:0000313" key="3">
    <source>
        <dbReference type="EMBL" id="HGS86296.1"/>
    </source>
</evidence>
<dbReference type="HAMAP" id="MF_00274">
    <property type="entry name" value="DNA_YbaB_EbfC"/>
    <property type="match status" value="1"/>
</dbReference>
<dbReference type="GO" id="GO:0005829">
    <property type="term" value="C:cytosol"/>
    <property type="evidence" value="ECO:0007669"/>
    <property type="project" value="TreeGrafter"/>
</dbReference>
<dbReference type="Pfam" id="PF02575">
    <property type="entry name" value="YbaB_DNA_bd"/>
    <property type="match status" value="1"/>
</dbReference>
<comment type="similarity">
    <text evidence="2">Belongs to the YbaB/EbfC family.</text>
</comment>
<evidence type="ECO:0000256" key="2">
    <source>
        <dbReference type="HAMAP-Rule" id="MF_00274"/>
    </source>
</evidence>
<proteinExistence type="inferred from homology"/>
<dbReference type="PANTHER" id="PTHR33449">
    <property type="entry name" value="NUCLEOID-ASSOCIATED PROTEIN YBAB"/>
    <property type="match status" value="1"/>
</dbReference>
<comment type="subunit">
    <text evidence="2">Homodimer.</text>
</comment>
<comment type="function">
    <text evidence="2">Binds to DNA and alters its conformation. May be involved in regulation of gene expression, nucleoid organization and DNA protection.</text>
</comment>
<accession>A0A7C4KXZ3</accession>
<keyword evidence="1 2" id="KW-0238">DNA-binding</keyword>
<sequence>MNRGAVPAGGMGGGMMAQIRKLQEQMEAAQAQLEVETVTASVGGGAVKVTMTGAQVCKGIEIAPDLLKDADVEMLQDLLLSGVNLALEQSRKLAEERMGPLAGGLSGLGL</sequence>
<dbReference type="PIRSF" id="PIRSF004555">
    <property type="entry name" value="UCP004555"/>
    <property type="match status" value="1"/>
</dbReference>
<dbReference type="InterPro" id="IPR036894">
    <property type="entry name" value="YbaB-like_sf"/>
</dbReference>
<dbReference type="PANTHER" id="PTHR33449:SF1">
    <property type="entry name" value="NUCLEOID-ASSOCIATED PROTEIN YBAB"/>
    <property type="match status" value="1"/>
</dbReference>
<dbReference type="GO" id="GO:0043590">
    <property type="term" value="C:bacterial nucleoid"/>
    <property type="evidence" value="ECO:0007669"/>
    <property type="project" value="UniProtKB-UniRule"/>
</dbReference>
<name>A0A7C4KXZ3_9CHLR</name>
<dbReference type="Gene3D" id="3.30.1310.10">
    <property type="entry name" value="Nucleoid-associated protein YbaB-like domain"/>
    <property type="match status" value="1"/>
</dbReference>
<evidence type="ECO:0000256" key="1">
    <source>
        <dbReference type="ARBA" id="ARBA00023125"/>
    </source>
</evidence>
<dbReference type="InterPro" id="IPR004401">
    <property type="entry name" value="YbaB/EbfC"/>
</dbReference>
<keyword evidence="2" id="KW-0963">Cytoplasm</keyword>
<comment type="subcellular location">
    <subcellularLocation>
        <location evidence="2">Cytoplasm</location>
        <location evidence="2">Nucleoid</location>
    </subcellularLocation>
</comment>
<dbReference type="GO" id="GO:0003677">
    <property type="term" value="F:DNA binding"/>
    <property type="evidence" value="ECO:0007669"/>
    <property type="project" value="UniProtKB-UniRule"/>
</dbReference>